<dbReference type="SUPFAM" id="SSF56235">
    <property type="entry name" value="N-terminal nucleophile aminohydrolases (Ntn hydrolases)"/>
    <property type="match status" value="1"/>
</dbReference>
<dbReference type="Pfam" id="PF01804">
    <property type="entry name" value="Penicil_amidase"/>
    <property type="match status" value="1"/>
</dbReference>
<dbReference type="PANTHER" id="PTHR34218">
    <property type="entry name" value="PEPTIDASE S45 PENICILLIN AMIDASE"/>
    <property type="match status" value="1"/>
</dbReference>
<dbReference type="Gene3D" id="1.10.1400.10">
    <property type="match status" value="1"/>
</dbReference>
<keyword evidence="3" id="KW-0865">Zymogen</keyword>
<comment type="similarity">
    <text evidence="1">Belongs to the peptidase S45 family.</text>
</comment>
<dbReference type="GO" id="GO:0017000">
    <property type="term" value="P:antibiotic biosynthetic process"/>
    <property type="evidence" value="ECO:0007669"/>
    <property type="project" value="InterPro"/>
</dbReference>
<accession>K0EVE6</accession>
<dbReference type="InterPro" id="IPR023343">
    <property type="entry name" value="Penicillin_amidase_dom1"/>
</dbReference>
<dbReference type="KEGG" id="nbr:O3I_007915"/>
<dbReference type="EMBL" id="CP003876">
    <property type="protein sequence ID" value="AFT99545.1"/>
    <property type="molecule type" value="Genomic_DNA"/>
</dbReference>
<gene>
    <name evidence="5" type="ORF">O3I_007915</name>
</gene>
<evidence type="ECO:0000256" key="2">
    <source>
        <dbReference type="ARBA" id="ARBA00022801"/>
    </source>
</evidence>
<evidence type="ECO:0000256" key="1">
    <source>
        <dbReference type="ARBA" id="ARBA00006586"/>
    </source>
</evidence>
<dbReference type="InterPro" id="IPR043146">
    <property type="entry name" value="Penicillin_amidase_N_B-knob"/>
</dbReference>
<dbReference type="Gene3D" id="1.10.439.10">
    <property type="entry name" value="Penicillin Amidohydrolase, domain 1"/>
    <property type="match status" value="1"/>
</dbReference>
<dbReference type="CDD" id="cd03747">
    <property type="entry name" value="Ntn_PGA_like"/>
    <property type="match status" value="1"/>
</dbReference>
<evidence type="ECO:0000256" key="4">
    <source>
        <dbReference type="PIRSR" id="PIRSR001227-1"/>
    </source>
</evidence>
<sequence length="732" mass="79635">MSGTVFEATGLSAGVDILIDRWGIPHIYAATVDDLFFAQGFNAARDRLFQIDLWRRKALGQLADVFGPDYVDEDRAARLLLFRGDMDDEWRAYDPRTRGTVERFVAGINAYLDWLDAHPDQLPPEFGLADYRPARWSAADVVRPRGHAPAYGLLTQHRRALVVAAAGVDADLIRQPLARGHRPVVTAETVLDVPEPVLRDYLLATGRPGPLPGTASGSNCWAVAAHRTGTGRPVLAADPHRGYTTPALRYLTHLSAPGLDVIGAGEPQMPGITLGHNGTAAFGFTVCPMVSEELLVCALDREPISTVFETIEVRDEPSRRVPLRFTAHGPVLDIDPRRGRCYVLRTTWTQPGTAPYFGSLAYLTATSWTEFDKALESWRLPGETHVYADVGGTIARRTAGLIPRRDAGTGLLPRLAPAVPEAEGWFAPADFATAVDPPEGFVATANQCNVPEELPLPTYEWPSDARYRRIVEVLSAPGDHALDDSARLQTDLLSVTARAVVALLRESNFPAPDRVLDAALRLLRAWDAVESADSAAAALFEVWWSSKLGPAFVAARVPAAAVPVIARPHARAVLDWLLDPPDAAERDHLVAVTLRAAWNEVVDLLGADPAGWAWGLLHRSPQPHLFEHLDCALGVAPVPVGGSDSTVAAAAYVPPDFSTEIGASIRLLIDVGAWDNSRCVNTPGQAGDPGSPHYRDLHNAWRTGDYVPLLYTRAAVERAIEHRIRLEPRDRP</sequence>
<evidence type="ECO:0000256" key="3">
    <source>
        <dbReference type="ARBA" id="ARBA00023145"/>
    </source>
</evidence>
<dbReference type="HOGENOM" id="CLU_011790_0_0_11"/>
<dbReference type="Gene3D" id="2.30.120.10">
    <property type="match status" value="1"/>
</dbReference>
<dbReference type="PIRSF" id="PIRSF001227">
    <property type="entry name" value="Pen_acylase"/>
    <property type="match status" value="1"/>
</dbReference>
<dbReference type="STRING" id="1133849.O3I_007915"/>
<dbReference type="InterPro" id="IPR002692">
    <property type="entry name" value="S45"/>
</dbReference>
<feature type="active site" description="Nucleophile" evidence="4">
    <location>
        <position position="218"/>
    </location>
</feature>
<dbReference type="GO" id="GO:0016811">
    <property type="term" value="F:hydrolase activity, acting on carbon-nitrogen (but not peptide) bonds, in linear amides"/>
    <property type="evidence" value="ECO:0007669"/>
    <property type="project" value="InterPro"/>
</dbReference>
<name>K0EVE6_NOCB7</name>
<dbReference type="PANTHER" id="PTHR34218:SF4">
    <property type="entry name" value="ACYL-HOMOSERINE LACTONE ACYLASE QUIP"/>
    <property type="match status" value="1"/>
</dbReference>
<dbReference type="Proteomes" id="UP000006304">
    <property type="component" value="Chromosome"/>
</dbReference>
<evidence type="ECO:0000313" key="6">
    <source>
        <dbReference type="Proteomes" id="UP000006304"/>
    </source>
</evidence>
<reference evidence="5 6" key="1">
    <citation type="journal article" date="2012" name="J. Bacteriol.">
        <title>Complete genome sequence of Nocardia brasiliensis HUJEG-1.</title>
        <authorList>
            <person name="Vera-Cabrera L."/>
            <person name="Ortiz-Lopez R."/>
            <person name="Elizondo-Gonzalez R."/>
            <person name="Perez-Maya A.A."/>
            <person name="Ocampo-Candiani J."/>
        </authorList>
    </citation>
    <scope>NUCLEOTIDE SEQUENCE [LARGE SCALE GENOMIC DNA]</scope>
    <source>
        <strain evidence="6">ATCC 700358</strain>
    </source>
</reference>
<protein>
    <submittedName>
        <fullName evidence="5">Penicillin amidase</fullName>
    </submittedName>
</protein>
<proteinExistence type="inferred from homology"/>
<dbReference type="InterPro" id="IPR043147">
    <property type="entry name" value="Penicillin_amidase_A-knob"/>
</dbReference>
<keyword evidence="2" id="KW-0378">Hydrolase</keyword>
<dbReference type="AlphaFoldDB" id="K0EVE6"/>
<dbReference type="Gene3D" id="3.60.20.10">
    <property type="entry name" value="Glutamine Phosphoribosylpyrophosphate, subunit 1, domain 1"/>
    <property type="match status" value="1"/>
</dbReference>
<organism evidence="5 6">
    <name type="scientific">Nocardia brasiliensis (strain ATCC 700358 / HUJEG-1)</name>
    <dbReference type="NCBI Taxonomy" id="1133849"/>
    <lineage>
        <taxon>Bacteria</taxon>
        <taxon>Bacillati</taxon>
        <taxon>Actinomycetota</taxon>
        <taxon>Actinomycetes</taxon>
        <taxon>Mycobacteriales</taxon>
        <taxon>Nocardiaceae</taxon>
        <taxon>Nocardia</taxon>
    </lineage>
</organism>
<dbReference type="eggNOG" id="COG2366">
    <property type="taxonomic scope" value="Bacteria"/>
</dbReference>
<keyword evidence="6" id="KW-1185">Reference proteome</keyword>
<dbReference type="RefSeq" id="WP_014982401.1">
    <property type="nucleotide sequence ID" value="NC_018681.1"/>
</dbReference>
<dbReference type="InterPro" id="IPR014395">
    <property type="entry name" value="Pen/GL7ACA/AHL_acylase"/>
</dbReference>
<dbReference type="InterPro" id="IPR029055">
    <property type="entry name" value="Ntn_hydrolases_N"/>
</dbReference>
<dbReference type="MEROPS" id="S45.003"/>
<evidence type="ECO:0000313" key="5">
    <source>
        <dbReference type="EMBL" id="AFT99545.1"/>
    </source>
</evidence>